<evidence type="ECO:0000256" key="2">
    <source>
        <dbReference type="ARBA" id="ARBA00022844"/>
    </source>
</evidence>
<dbReference type="Gene3D" id="3.30.2400.10">
    <property type="entry name" value="Major capsid protein gp5"/>
    <property type="match status" value="1"/>
</dbReference>
<reference evidence="5" key="1">
    <citation type="submission" date="2020-05" db="EMBL/GenBank/DDBJ databases">
        <authorList>
            <person name="Chiriac C."/>
            <person name="Salcher M."/>
            <person name="Ghai R."/>
            <person name="Kavagutti S V."/>
        </authorList>
    </citation>
    <scope>NUCLEOTIDE SEQUENCE</scope>
</reference>
<dbReference type="InterPro" id="IPR054612">
    <property type="entry name" value="Phage_capsid-like_C"/>
</dbReference>
<protein>
    <submittedName>
        <fullName evidence="5">COG4653 Predicted phage phi-C31 gp36 major capsid-like protein</fullName>
    </submittedName>
</protein>
<name>A0A6J5T0P7_9CAUD</name>
<feature type="compositionally biased region" description="Basic and acidic residues" evidence="3">
    <location>
        <begin position="1"/>
        <end position="24"/>
    </location>
</feature>
<comment type="subcellular location">
    <subcellularLocation>
        <location evidence="1">Virion</location>
    </subcellularLocation>
</comment>
<dbReference type="GO" id="GO:0044423">
    <property type="term" value="C:virion component"/>
    <property type="evidence" value="ECO:0007669"/>
    <property type="project" value="UniProtKB-KW"/>
</dbReference>
<evidence type="ECO:0000313" key="5">
    <source>
        <dbReference type="EMBL" id="CAB4220404.1"/>
    </source>
</evidence>
<proteinExistence type="predicted"/>
<sequence length="419" mass="45302">MQTLTDKADTEQRDFTSSEEKEFEERESEVQGISKRIAREETLAAMAGESRHSVATYEPADDTRGVQKAQAETTQSAKKWDSIGEFLRSVVQAGSPGHRVDPRLLENRAAGLSEGVNADGGFLVDKDFSQDILSKVYSSAQIASRCRRIQISGQSNGIKINAIDENSRVDGSRFGGVQAYWAAEAAAATASKPKFRQIELTLKKLMALCYVTDELLSDVGALNSLVADSVVKELAYKLDDAILNGDGDGKPTGILTGASLVSVAKDTGQAAATITKTNLFNMRSRLWAGARANAVWLVNQSVEPQLFGLTLGDNGVYFPQGSFANQPSDLLMGKPVIACEQSKVLGTVGDIVLADFSEYMLIEKGGIKGETSIHVRFLYDELAFRWTLRVDGKPIWNDDITPANGTDTLSAYVALATRA</sequence>
<dbReference type="InterPro" id="IPR024455">
    <property type="entry name" value="Phage_capsid"/>
</dbReference>
<feature type="region of interest" description="Disordered" evidence="3">
    <location>
        <begin position="1"/>
        <end position="65"/>
    </location>
</feature>
<feature type="domain" description="Phage capsid-like C-terminal" evidence="4">
    <location>
        <begin position="120"/>
        <end position="398"/>
    </location>
</feature>
<accession>A0A6J5T0P7</accession>
<dbReference type="EMBL" id="LR797490">
    <property type="protein sequence ID" value="CAB4220404.1"/>
    <property type="molecule type" value="Genomic_DNA"/>
</dbReference>
<evidence type="ECO:0000259" key="4">
    <source>
        <dbReference type="Pfam" id="PF05065"/>
    </source>
</evidence>
<organism evidence="5">
    <name type="scientific">uncultured Caudovirales phage</name>
    <dbReference type="NCBI Taxonomy" id="2100421"/>
    <lineage>
        <taxon>Viruses</taxon>
        <taxon>Duplodnaviria</taxon>
        <taxon>Heunggongvirae</taxon>
        <taxon>Uroviricota</taxon>
        <taxon>Caudoviricetes</taxon>
        <taxon>Peduoviridae</taxon>
        <taxon>Maltschvirus</taxon>
        <taxon>Maltschvirus maltsch</taxon>
    </lineage>
</organism>
<evidence type="ECO:0000256" key="3">
    <source>
        <dbReference type="SAM" id="MobiDB-lite"/>
    </source>
</evidence>
<dbReference type="Pfam" id="PF05065">
    <property type="entry name" value="Phage_capsid"/>
    <property type="match status" value="1"/>
</dbReference>
<dbReference type="SUPFAM" id="SSF56563">
    <property type="entry name" value="Major capsid protein gp5"/>
    <property type="match status" value="1"/>
</dbReference>
<keyword evidence="2" id="KW-0946">Virion</keyword>
<gene>
    <name evidence="5" type="ORF">UFOVP1625_24</name>
</gene>
<dbReference type="NCBIfam" id="TIGR01554">
    <property type="entry name" value="major_cap_HK97"/>
    <property type="match status" value="1"/>
</dbReference>
<evidence type="ECO:0000256" key="1">
    <source>
        <dbReference type="ARBA" id="ARBA00004328"/>
    </source>
</evidence>